<dbReference type="InterPro" id="IPR000587">
    <property type="entry name" value="Creatinase_N"/>
</dbReference>
<dbReference type="EMBL" id="CAEZYY010000031">
    <property type="protein sequence ID" value="CAB4764011.1"/>
    <property type="molecule type" value="Genomic_DNA"/>
</dbReference>
<dbReference type="PANTHER" id="PTHR46112:SF3">
    <property type="entry name" value="AMINOPEPTIDASE YPDF"/>
    <property type="match status" value="1"/>
</dbReference>
<dbReference type="SUPFAM" id="SSF55920">
    <property type="entry name" value="Creatinase/aminopeptidase"/>
    <property type="match status" value="1"/>
</dbReference>
<proteinExistence type="predicted"/>
<dbReference type="InterPro" id="IPR050659">
    <property type="entry name" value="Peptidase_M24B"/>
</dbReference>
<dbReference type="InterPro" id="IPR029149">
    <property type="entry name" value="Creatin/AminoP/Spt16_N"/>
</dbReference>
<organism evidence="3">
    <name type="scientific">freshwater metagenome</name>
    <dbReference type="NCBI Taxonomy" id="449393"/>
    <lineage>
        <taxon>unclassified sequences</taxon>
        <taxon>metagenomes</taxon>
        <taxon>ecological metagenomes</taxon>
    </lineage>
</organism>
<dbReference type="InterPro" id="IPR036005">
    <property type="entry name" value="Creatinase/aminopeptidase-like"/>
</dbReference>
<sequence length="376" mass="40143">MQTPGALSPLPTLVYLDRLARARAEMTRLGIDVLLLSLGLDLPYLTGYHAMPLERLTMLVVPRDREATLVIPRLEAPRVSEQPGVFSLRPWGETENPVEIVSALAGRPRIAAIGDQTWARFLVDLLPLMPSTTFRRAVDVVGAMRMVKDAAEVEALRAAGSAVDRIAADLQAGRIPLVGRTEAQVSADLGARIIAEGHQVVNFAIVAAGENAASPHHTPGARVIRGGEVVLCDFGGTMNGYCSDITRCVSLGTPPAEVLAAYDVLQAAQEASVRAAAVGTACEDVDRAARRIIAEAGFGEYFVHRTGHGIGMDAHEDPYIVEGNRSPLVAGHAFSIEPGIYVPGRWGMRLEDIVVASHSGPDPLNRVDHSLVVLDV</sequence>
<dbReference type="InterPro" id="IPR000994">
    <property type="entry name" value="Pept_M24"/>
</dbReference>
<reference evidence="3" key="1">
    <citation type="submission" date="2020-05" db="EMBL/GenBank/DDBJ databases">
        <authorList>
            <person name="Chiriac C."/>
            <person name="Salcher M."/>
            <person name="Ghai R."/>
            <person name="Kavagutti S V."/>
        </authorList>
    </citation>
    <scope>NUCLEOTIDE SEQUENCE</scope>
</reference>
<feature type="domain" description="Peptidase M24" evidence="1">
    <location>
        <begin position="155"/>
        <end position="356"/>
    </location>
</feature>
<protein>
    <submittedName>
        <fullName evidence="3">Unannotated protein</fullName>
    </submittedName>
</protein>
<dbReference type="PANTHER" id="PTHR46112">
    <property type="entry name" value="AMINOPEPTIDASE"/>
    <property type="match status" value="1"/>
</dbReference>
<dbReference type="Gene3D" id="3.40.350.10">
    <property type="entry name" value="Creatinase/prolidase N-terminal domain"/>
    <property type="match status" value="1"/>
</dbReference>
<dbReference type="SUPFAM" id="SSF53092">
    <property type="entry name" value="Creatinase/prolidase N-terminal domain"/>
    <property type="match status" value="1"/>
</dbReference>
<gene>
    <name evidence="3" type="ORF">UFOPK2806_01899</name>
</gene>
<feature type="domain" description="Creatinase N-terminal" evidence="2">
    <location>
        <begin position="18"/>
        <end position="147"/>
    </location>
</feature>
<evidence type="ECO:0000313" key="3">
    <source>
        <dbReference type="EMBL" id="CAB4764011.1"/>
    </source>
</evidence>
<dbReference type="Pfam" id="PF00557">
    <property type="entry name" value="Peptidase_M24"/>
    <property type="match status" value="1"/>
</dbReference>
<dbReference type="AlphaFoldDB" id="A0A6J6UVP9"/>
<evidence type="ECO:0000259" key="1">
    <source>
        <dbReference type="Pfam" id="PF00557"/>
    </source>
</evidence>
<accession>A0A6J6UVP9</accession>
<dbReference type="Pfam" id="PF01321">
    <property type="entry name" value="Creatinase_N"/>
    <property type="match status" value="1"/>
</dbReference>
<evidence type="ECO:0000259" key="2">
    <source>
        <dbReference type="Pfam" id="PF01321"/>
    </source>
</evidence>
<name>A0A6J6UVP9_9ZZZZ</name>
<dbReference type="Gene3D" id="3.90.230.10">
    <property type="entry name" value="Creatinase/methionine aminopeptidase superfamily"/>
    <property type="match status" value="1"/>
</dbReference>